<dbReference type="EMBL" id="JBJXBP010000005">
    <property type="protein sequence ID" value="KAL3829588.1"/>
    <property type="molecule type" value="Genomic_DNA"/>
</dbReference>
<sequence length="446" mass="49445">MAATPKSTTILSSCRIAPPTTTTEQSLPLTFFDMLWLHFHPIQRLLFYKFPCSKTYFLQNIVPKFKSSLSQTLKHFLPLTGNLIYPINSNNIPKIHYVPGDSVSVTIAESSNESSDHFNYLTGKSPRNADEFYNFVPDLPKAKLESDKGIKVIPLFSVQLTLFPDSGICAGFTNHHALGDASSIVGFLKAWSSIAKLGGDEHEETLSANYSFPFYDRSSPPLNLSTKNVRATYILQKYEVQQLKNLVIAKSTTPAMFHLSSFTITSAYVWTCLTKCAAGAGEEVDDMEPEYFCFAVDARARLDPPVPGTYFGNCVALVTTESTHGEMKGENGFIIAVELIGEVISEKVNKKEELLRDSDKWMMKYGPMMIGKRCFGVSGSPKFDMYDTDFGWGKPKKFECVSIDGDGGAMSLCKSSEFEGGLEIGLSLPKKKMEAFADVFYDGLKI</sequence>
<dbReference type="GO" id="GO:0016747">
    <property type="term" value="F:acyltransferase activity, transferring groups other than amino-acyl groups"/>
    <property type="evidence" value="ECO:0007669"/>
    <property type="project" value="UniProtKB-ARBA"/>
</dbReference>
<proteinExistence type="predicted"/>
<comment type="caution">
    <text evidence="3">The sequence shown here is derived from an EMBL/GenBank/DDBJ whole genome shotgun (WGS) entry which is preliminary data.</text>
</comment>
<reference evidence="3 4" key="1">
    <citation type="submission" date="2024-12" db="EMBL/GenBank/DDBJ databases">
        <title>The unique morphological basis and parallel evolutionary history of personate flowers in Penstemon.</title>
        <authorList>
            <person name="Depatie T.H."/>
            <person name="Wessinger C.A."/>
        </authorList>
    </citation>
    <scope>NUCLEOTIDE SEQUENCE [LARGE SCALE GENOMIC DNA]</scope>
    <source>
        <strain evidence="3">WTNN_2</strain>
        <tissue evidence="3">Leaf</tissue>
    </source>
</reference>
<dbReference type="AlphaFoldDB" id="A0ABD3SZG1"/>
<keyword evidence="2" id="KW-0012">Acyltransferase</keyword>
<evidence type="ECO:0000256" key="1">
    <source>
        <dbReference type="ARBA" id="ARBA00022679"/>
    </source>
</evidence>
<dbReference type="InterPro" id="IPR023213">
    <property type="entry name" value="CAT-like_dom_sf"/>
</dbReference>
<organism evidence="3 4">
    <name type="scientific">Penstemon smallii</name>
    <dbReference type="NCBI Taxonomy" id="265156"/>
    <lineage>
        <taxon>Eukaryota</taxon>
        <taxon>Viridiplantae</taxon>
        <taxon>Streptophyta</taxon>
        <taxon>Embryophyta</taxon>
        <taxon>Tracheophyta</taxon>
        <taxon>Spermatophyta</taxon>
        <taxon>Magnoliopsida</taxon>
        <taxon>eudicotyledons</taxon>
        <taxon>Gunneridae</taxon>
        <taxon>Pentapetalae</taxon>
        <taxon>asterids</taxon>
        <taxon>lamiids</taxon>
        <taxon>Lamiales</taxon>
        <taxon>Plantaginaceae</taxon>
        <taxon>Cheloneae</taxon>
        <taxon>Penstemon</taxon>
    </lineage>
</organism>
<accession>A0ABD3SZG1</accession>
<evidence type="ECO:0000313" key="4">
    <source>
        <dbReference type="Proteomes" id="UP001634393"/>
    </source>
</evidence>
<dbReference type="Gene3D" id="3.30.559.10">
    <property type="entry name" value="Chloramphenicol acetyltransferase-like domain"/>
    <property type="match status" value="2"/>
</dbReference>
<gene>
    <name evidence="3" type="ORF">ACJIZ3_018390</name>
</gene>
<protein>
    <submittedName>
        <fullName evidence="3">Uncharacterized protein</fullName>
    </submittedName>
</protein>
<evidence type="ECO:0000313" key="3">
    <source>
        <dbReference type="EMBL" id="KAL3829588.1"/>
    </source>
</evidence>
<dbReference type="Pfam" id="PF02458">
    <property type="entry name" value="Transferase"/>
    <property type="match status" value="1"/>
</dbReference>
<evidence type="ECO:0000256" key="2">
    <source>
        <dbReference type="ARBA" id="ARBA00023315"/>
    </source>
</evidence>
<name>A0ABD3SZG1_9LAMI</name>
<dbReference type="InterPro" id="IPR051504">
    <property type="entry name" value="Plant_metabolite_acyltrans"/>
</dbReference>
<dbReference type="Proteomes" id="UP001634393">
    <property type="component" value="Unassembled WGS sequence"/>
</dbReference>
<keyword evidence="1" id="KW-0808">Transferase</keyword>
<dbReference type="PANTHER" id="PTHR31625">
    <property type="match status" value="1"/>
</dbReference>
<keyword evidence="4" id="KW-1185">Reference proteome</keyword>